<proteinExistence type="inferred from homology"/>
<evidence type="ECO:0008006" key="17">
    <source>
        <dbReference type="Google" id="ProtNLM"/>
    </source>
</evidence>
<dbReference type="PRINTS" id="PR00463">
    <property type="entry name" value="EP450I"/>
</dbReference>
<dbReference type="eggNOG" id="KOG0158">
    <property type="taxonomic scope" value="Eukaryota"/>
</dbReference>
<dbReference type="EMBL" id="GL377319">
    <property type="protein sequence ID" value="EFI91106.1"/>
    <property type="molecule type" value="Genomic_DNA"/>
</dbReference>
<evidence type="ECO:0000313" key="16">
    <source>
        <dbReference type="Proteomes" id="UP000007431"/>
    </source>
</evidence>
<dbReference type="GO" id="GO:0020037">
    <property type="term" value="F:heme binding"/>
    <property type="evidence" value="ECO:0007669"/>
    <property type="project" value="InterPro"/>
</dbReference>
<evidence type="ECO:0000256" key="3">
    <source>
        <dbReference type="ARBA" id="ARBA00004721"/>
    </source>
</evidence>
<evidence type="ECO:0000256" key="8">
    <source>
        <dbReference type="ARBA" id="ARBA00022989"/>
    </source>
</evidence>
<dbReference type="Proteomes" id="UP000007431">
    <property type="component" value="Unassembled WGS sequence"/>
</dbReference>
<keyword evidence="6" id="KW-0812">Transmembrane</keyword>
<evidence type="ECO:0000256" key="4">
    <source>
        <dbReference type="ARBA" id="ARBA00010617"/>
    </source>
</evidence>
<dbReference type="InterPro" id="IPR050121">
    <property type="entry name" value="Cytochrome_P450_monoxygenase"/>
</dbReference>
<gene>
    <name evidence="15" type="ORF">SCHCODRAFT_86312</name>
</gene>
<keyword evidence="12" id="KW-0472">Membrane</keyword>
<dbReference type="CDD" id="cd11062">
    <property type="entry name" value="CYP58-like"/>
    <property type="match status" value="1"/>
</dbReference>
<dbReference type="SUPFAM" id="SSF48264">
    <property type="entry name" value="Cytochrome P450"/>
    <property type="match status" value="1"/>
</dbReference>
<dbReference type="GO" id="GO:0016020">
    <property type="term" value="C:membrane"/>
    <property type="evidence" value="ECO:0007669"/>
    <property type="project" value="UniProtKB-SubCell"/>
</dbReference>
<dbReference type="InterPro" id="IPR001128">
    <property type="entry name" value="Cyt_P450"/>
</dbReference>
<evidence type="ECO:0000256" key="11">
    <source>
        <dbReference type="ARBA" id="ARBA00023033"/>
    </source>
</evidence>
<dbReference type="HOGENOM" id="CLU_001570_14_4_1"/>
<keyword evidence="11 14" id="KW-0503">Monooxygenase</keyword>
<evidence type="ECO:0000256" key="9">
    <source>
        <dbReference type="ARBA" id="ARBA00023002"/>
    </source>
</evidence>
<dbReference type="RefSeq" id="XP_003026009.1">
    <property type="nucleotide sequence ID" value="XM_003025963.1"/>
</dbReference>
<feature type="binding site" description="axial binding residue" evidence="13">
    <location>
        <position position="436"/>
    </location>
    <ligand>
        <name>heme</name>
        <dbReference type="ChEBI" id="CHEBI:30413"/>
    </ligand>
    <ligandPart>
        <name>Fe</name>
        <dbReference type="ChEBI" id="CHEBI:18248"/>
    </ligandPart>
</feature>
<dbReference type="PRINTS" id="PR00385">
    <property type="entry name" value="P450"/>
</dbReference>
<dbReference type="GO" id="GO:0005506">
    <property type="term" value="F:iron ion binding"/>
    <property type="evidence" value="ECO:0007669"/>
    <property type="project" value="InterPro"/>
</dbReference>
<evidence type="ECO:0000256" key="14">
    <source>
        <dbReference type="RuleBase" id="RU000461"/>
    </source>
</evidence>
<dbReference type="Pfam" id="PF00067">
    <property type="entry name" value="p450"/>
    <property type="match status" value="1"/>
</dbReference>
<evidence type="ECO:0000256" key="5">
    <source>
        <dbReference type="ARBA" id="ARBA00022617"/>
    </source>
</evidence>
<dbReference type="PANTHER" id="PTHR24305:SF166">
    <property type="entry name" value="CYTOCHROME P450 12A4, MITOCHONDRIAL-RELATED"/>
    <property type="match status" value="1"/>
</dbReference>
<evidence type="ECO:0000256" key="6">
    <source>
        <dbReference type="ARBA" id="ARBA00022692"/>
    </source>
</evidence>
<dbReference type="OMA" id="FRSATHD"/>
<comment type="subcellular location">
    <subcellularLocation>
        <location evidence="2">Membrane</location>
    </subcellularLocation>
</comment>
<comment type="pathway">
    <text evidence="3">Secondary metabolite biosynthesis; terpenoid biosynthesis.</text>
</comment>
<keyword evidence="7 13" id="KW-0479">Metal-binding</keyword>
<dbReference type="InParanoid" id="D8QLX9"/>
<evidence type="ECO:0000256" key="10">
    <source>
        <dbReference type="ARBA" id="ARBA00023004"/>
    </source>
</evidence>
<dbReference type="PROSITE" id="PS00086">
    <property type="entry name" value="CYTOCHROME_P450"/>
    <property type="match status" value="1"/>
</dbReference>
<protein>
    <recommendedName>
        <fullName evidence="17">Cytochrome P450</fullName>
    </recommendedName>
</protein>
<evidence type="ECO:0000313" key="15">
    <source>
        <dbReference type="EMBL" id="EFI91106.1"/>
    </source>
</evidence>
<dbReference type="InterPro" id="IPR002401">
    <property type="entry name" value="Cyt_P450_E_grp-I"/>
</dbReference>
<comment type="similarity">
    <text evidence="4 14">Belongs to the cytochrome P450 family.</text>
</comment>
<organism evidence="16">
    <name type="scientific">Schizophyllum commune (strain H4-8 / FGSC 9210)</name>
    <name type="common">Split gill fungus</name>
    <dbReference type="NCBI Taxonomy" id="578458"/>
    <lineage>
        <taxon>Eukaryota</taxon>
        <taxon>Fungi</taxon>
        <taxon>Dikarya</taxon>
        <taxon>Basidiomycota</taxon>
        <taxon>Agaricomycotina</taxon>
        <taxon>Agaricomycetes</taxon>
        <taxon>Agaricomycetidae</taxon>
        <taxon>Agaricales</taxon>
        <taxon>Schizophyllaceae</taxon>
        <taxon>Schizophyllum</taxon>
    </lineage>
</organism>
<dbReference type="AlphaFoldDB" id="D8QLX9"/>
<keyword evidence="5 13" id="KW-0349">Heme</keyword>
<dbReference type="STRING" id="578458.D8QLX9"/>
<keyword evidence="16" id="KW-1185">Reference proteome</keyword>
<dbReference type="InterPro" id="IPR017972">
    <property type="entry name" value="Cyt_P450_CS"/>
</dbReference>
<dbReference type="PANTHER" id="PTHR24305">
    <property type="entry name" value="CYTOCHROME P450"/>
    <property type="match status" value="1"/>
</dbReference>
<accession>D8QLX9</accession>
<evidence type="ECO:0000256" key="7">
    <source>
        <dbReference type="ARBA" id="ARBA00022723"/>
    </source>
</evidence>
<dbReference type="GeneID" id="9588862"/>
<dbReference type="InterPro" id="IPR036396">
    <property type="entry name" value="Cyt_P450_sf"/>
</dbReference>
<name>D8QLX9_SCHCM</name>
<keyword evidence="8" id="KW-1133">Transmembrane helix</keyword>
<evidence type="ECO:0000256" key="2">
    <source>
        <dbReference type="ARBA" id="ARBA00004370"/>
    </source>
</evidence>
<comment type="cofactor">
    <cofactor evidence="1 13">
        <name>heme</name>
        <dbReference type="ChEBI" id="CHEBI:30413"/>
    </cofactor>
</comment>
<dbReference type="VEuPathDB" id="FungiDB:SCHCODRAFT_02753029"/>
<reference evidence="15 16" key="1">
    <citation type="journal article" date="2010" name="Nat. Biotechnol.">
        <title>Genome sequence of the model mushroom Schizophyllum commune.</title>
        <authorList>
            <person name="Ohm R.A."/>
            <person name="de Jong J.F."/>
            <person name="Lugones L.G."/>
            <person name="Aerts A."/>
            <person name="Kothe E."/>
            <person name="Stajich J.E."/>
            <person name="de Vries R.P."/>
            <person name="Record E."/>
            <person name="Levasseur A."/>
            <person name="Baker S.E."/>
            <person name="Bartholomew K.A."/>
            <person name="Coutinho P.M."/>
            <person name="Erdmann S."/>
            <person name="Fowler T.J."/>
            <person name="Gathman A.C."/>
            <person name="Lombard V."/>
            <person name="Henrissat B."/>
            <person name="Knabe N."/>
            <person name="Kuees U."/>
            <person name="Lilly W.W."/>
            <person name="Lindquist E."/>
            <person name="Lucas S."/>
            <person name="Magnuson J.K."/>
            <person name="Piumi F."/>
            <person name="Raudaskoski M."/>
            <person name="Salamov A."/>
            <person name="Schmutz J."/>
            <person name="Schwarze F.W.M.R."/>
            <person name="vanKuyk P.A."/>
            <person name="Horton J.S."/>
            <person name="Grigoriev I.V."/>
            <person name="Woesten H.A.B."/>
        </authorList>
    </citation>
    <scope>NUCLEOTIDE SEQUENCE [LARGE SCALE GENOMIC DNA]</scope>
    <source>
        <strain evidence="16">H4-8 / FGSC 9210</strain>
    </source>
</reference>
<dbReference type="KEGG" id="scm:SCHCO_02753029"/>
<dbReference type="GO" id="GO:0016705">
    <property type="term" value="F:oxidoreductase activity, acting on paired donors, with incorporation or reduction of molecular oxygen"/>
    <property type="evidence" value="ECO:0007669"/>
    <property type="project" value="InterPro"/>
</dbReference>
<dbReference type="Gene3D" id="1.10.630.10">
    <property type="entry name" value="Cytochrome P450"/>
    <property type="match status" value="1"/>
</dbReference>
<keyword evidence="9 14" id="KW-0560">Oxidoreductase</keyword>
<evidence type="ECO:0000256" key="1">
    <source>
        <dbReference type="ARBA" id="ARBA00001971"/>
    </source>
</evidence>
<evidence type="ECO:0000256" key="13">
    <source>
        <dbReference type="PIRSR" id="PIRSR602401-1"/>
    </source>
</evidence>
<dbReference type="GO" id="GO:0004497">
    <property type="term" value="F:monooxygenase activity"/>
    <property type="evidence" value="ECO:0007669"/>
    <property type="project" value="UniProtKB-KW"/>
</dbReference>
<evidence type="ECO:0000256" key="12">
    <source>
        <dbReference type="ARBA" id="ARBA00023136"/>
    </source>
</evidence>
<dbReference type="OrthoDB" id="1470350at2759"/>
<keyword evidence="10 13" id="KW-0408">Iron</keyword>
<sequence length="493" mass="56318">MSYALLAAGAACILLVGNGLYTLLWHPLASYPGPRLAALTKWYRAYFDLVHDGGWLEHLEELHRQYGPVVRVAASELHFAEPAAYHDIHNFTNRFAKDPELYRAFDLPQASFGQVDPVAAKTRRDTLGPLFSRQGIRKFEFVIQDKVDLLVNRLIEEGSTRQPVNLFLAFRSFSFDTIMSYCFATSYHSLEHERFAHPMIPIIFKVNVLTWTLRYFPFLMSLVRYGPRFITSRLSPVAVGFQGLFDHFDKRVDEVLSEPESLGAAGHDTVFHHLINGKRERPSKEVLIEEAITLFGAGSETTAAAVTTAIFHVLNDKRIRERVMEELREAWPDPTMRLSAQEIEKLPYLTAVIKETLRFAPGVVTPAPRIVHQDSVIAGHPIPAGTTVAIGATFVHLNPEIYEDPKRFKPERWLKEGAQALESAYFIPFSKGPRMCLGHYLAWCEMYLVLANVLRKTDITVFETDETDFEFRQYWMPIFRGRQLKGFVEPRID</sequence>